<feature type="region of interest" description="Disordered" evidence="1">
    <location>
        <begin position="337"/>
        <end position="369"/>
    </location>
</feature>
<protein>
    <submittedName>
        <fullName evidence="4">Bromo domain-containing protein</fullName>
    </submittedName>
</protein>
<evidence type="ECO:0000313" key="4">
    <source>
        <dbReference type="WBParaSite" id="TASK_0000868101-mRNA-1"/>
    </source>
</evidence>
<name>A0A0R3WD55_TAEAS</name>
<organism evidence="4">
    <name type="scientific">Taenia asiatica</name>
    <name type="common">Asian tapeworm</name>
    <dbReference type="NCBI Taxonomy" id="60517"/>
    <lineage>
        <taxon>Eukaryota</taxon>
        <taxon>Metazoa</taxon>
        <taxon>Spiralia</taxon>
        <taxon>Lophotrochozoa</taxon>
        <taxon>Platyhelminthes</taxon>
        <taxon>Cestoda</taxon>
        <taxon>Eucestoda</taxon>
        <taxon>Cyclophyllidea</taxon>
        <taxon>Taeniidae</taxon>
        <taxon>Taenia</taxon>
    </lineage>
</organism>
<dbReference type="Proteomes" id="UP000282613">
    <property type="component" value="Unassembled WGS sequence"/>
</dbReference>
<feature type="compositionally biased region" description="Polar residues" evidence="1">
    <location>
        <begin position="355"/>
        <end position="366"/>
    </location>
</feature>
<reference evidence="2 3" key="2">
    <citation type="submission" date="2018-11" db="EMBL/GenBank/DDBJ databases">
        <authorList>
            <consortium name="Pathogen Informatics"/>
        </authorList>
    </citation>
    <scope>NUCLEOTIDE SEQUENCE [LARGE SCALE GENOMIC DNA]</scope>
</reference>
<evidence type="ECO:0000313" key="2">
    <source>
        <dbReference type="EMBL" id="VDK40844.1"/>
    </source>
</evidence>
<sequence length="943" mass="107390">MQVHDNDITREGFVPPSSPKRSRFKPTKLLQPTLSPRVTFRCLKEPSAYEEIVGRLRQSSRKHYSRSIRHLKENWRAERDVYELFYETVAALRGGDWDVNAFGLPTRYAEERKRSVHASGRRSIRSVLGFSIHHRLTLLSSLHVSICCDWFGNEEIGIHRWSSNGNEVTLSWQRFYSQFDATIMEKACNSTKDDNLRLSTDFFSISGSSNISFALPRDLAIVDDLEAYVMMPRKPRARVSRQVGRKASDTRTLPLIKFSCSESGSESTLRHIKEMSDAKGMKSDNEGIDGTDSFEPLNYSSSDFDTDISVDEDGEFIVKTKEERRSARAKLKIGIDERKQEKSSSVMEDEKPASATATSLETNATRTPIPGKRTKRLLLSRLRGMGRVYSEDGLPMSLMRVRSTYGLASSTGGFRQRIYSELVERENPIGVGTLSREVIKRVPQIYSSEGDSPDISVDSDIDESLVEATMEGVLKGCPVMLKTLLRKNRTVLPTHREILPLVQDVNLRSDQPIKKPMNNIFTEQFVFDCREDERPRDSYCYFLETVLPINSINPEDFGKGGVMEGRDNVRGSEMEFGAWLQQLRDTTPNVCPYQSSLNNVSASVIASRQNPYFRQAILHTSSKKPNANLGRRDWIMRPSRGLQIRTNNHTSNISIPCVLLLPPKKFHLSMISQLEEMMDRINPLLVSLMNRIWHSARPISAWVLEKDKKALDYALNKLILDLVLFRHTTGHCVRYKALSVIISSHQNSHLRESLVESAAHPGSWLDQALRSGLSIYSSCRLETAICLLGLVTDKDLISKIGMKGVRPAIIDIFISLFRLADMFEDTSPVFFIVMTYMVCHNEDRILLETIIKYGSTAKTTFLVGQWPYLVAFAYTYWSKRRLLSFTLRESLLVRALDEAWRNPVSRRAAREAMNAVKEFVGVVSSFHTHWPIRQKRTPMVHAN</sequence>
<reference evidence="4" key="1">
    <citation type="submission" date="2016-04" db="UniProtKB">
        <authorList>
            <consortium name="WormBaseParasite"/>
        </authorList>
    </citation>
    <scope>IDENTIFICATION</scope>
</reference>
<keyword evidence="3" id="KW-1185">Reference proteome</keyword>
<gene>
    <name evidence="2" type="ORF">TASK_LOCUS8682</name>
</gene>
<feature type="compositionally biased region" description="Basic and acidic residues" evidence="1">
    <location>
        <begin position="337"/>
        <end position="352"/>
    </location>
</feature>
<dbReference type="AlphaFoldDB" id="A0A0R3WD55"/>
<dbReference type="EMBL" id="UYRS01018862">
    <property type="protein sequence ID" value="VDK40844.1"/>
    <property type="molecule type" value="Genomic_DNA"/>
</dbReference>
<evidence type="ECO:0000256" key="1">
    <source>
        <dbReference type="SAM" id="MobiDB-lite"/>
    </source>
</evidence>
<accession>A0A0R3WD55</accession>
<dbReference type="WBParaSite" id="TASK_0000868101-mRNA-1">
    <property type="protein sequence ID" value="TASK_0000868101-mRNA-1"/>
    <property type="gene ID" value="TASK_0000868101"/>
</dbReference>
<evidence type="ECO:0000313" key="3">
    <source>
        <dbReference type="Proteomes" id="UP000282613"/>
    </source>
</evidence>
<dbReference type="OrthoDB" id="6249911at2759"/>
<feature type="compositionally biased region" description="Basic and acidic residues" evidence="1">
    <location>
        <begin position="1"/>
        <end position="10"/>
    </location>
</feature>
<feature type="region of interest" description="Disordered" evidence="1">
    <location>
        <begin position="1"/>
        <end position="27"/>
    </location>
</feature>
<proteinExistence type="predicted"/>